<reference evidence="2" key="1">
    <citation type="submission" date="2020-03" db="EMBL/GenBank/DDBJ databases">
        <authorList>
            <person name="Weist P."/>
        </authorList>
    </citation>
    <scope>NUCLEOTIDE SEQUENCE</scope>
</reference>
<comment type="caution">
    <text evidence="2">The sequence shown here is derived from an EMBL/GenBank/DDBJ whole genome shotgun (WGS) entry which is preliminary data.</text>
</comment>
<name>A0A9N7TP84_PLEPL</name>
<sequence>MSVFPRSLLDVRSVLDGTETLLCVIHPSIHPSIHLPLSSPLIHRVLDQIPADSARVTPLFSCLPVNPLIHPSPVSICPVRNTSPHIIPHHNISGRSGAHRGTPMNLNEAEALN</sequence>
<dbReference type="Proteomes" id="UP001153269">
    <property type="component" value="Unassembled WGS sequence"/>
</dbReference>
<gene>
    <name evidence="2" type="ORF">PLEPLA_LOCUS4188</name>
</gene>
<keyword evidence="3" id="KW-1185">Reference proteome</keyword>
<evidence type="ECO:0000256" key="1">
    <source>
        <dbReference type="SAM" id="MobiDB-lite"/>
    </source>
</evidence>
<organism evidence="2 3">
    <name type="scientific">Pleuronectes platessa</name>
    <name type="common">European plaice</name>
    <dbReference type="NCBI Taxonomy" id="8262"/>
    <lineage>
        <taxon>Eukaryota</taxon>
        <taxon>Metazoa</taxon>
        <taxon>Chordata</taxon>
        <taxon>Craniata</taxon>
        <taxon>Vertebrata</taxon>
        <taxon>Euteleostomi</taxon>
        <taxon>Actinopterygii</taxon>
        <taxon>Neopterygii</taxon>
        <taxon>Teleostei</taxon>
        <taxon>Neoteleostei</taxon>
        <taxon>Acanthomorphata</taxon>
        <taxon>Carangaria</taxon>
        <taxon>Pleuronectiformes</taxon>
        <taxon>Pleuronectoidei</taxon>
        <taxon>Pleuronectidae</taxon>
        <taxon>Pleuronectes</taxon>
    </lineage>
</organism>
<proteinExistence type="predicted"/>
<dbReference type="EMBL" id="CADEAL010000206">
    <property type="protein sequence ID" value="CAB1416397.1"/>
    <property type="molecule type" value="Genomic_DNA"/>
</dbReference>
<feature type="region of interest" description="Disordered" evidence="1">
    <location>
        <begin position="90"/>
        <end position="113"/>
    </location>
</feature>
<evidence type="ECO:0000313" key="3">
    <source>
        <dbReference type="Proteomes" id="UP001153269"/>
    </source>
</evidence>
<dbReference type="AlphaFoldDB" id="A0A9N7TP84"/>
<protein>
    <submittedName>
        <fullName evidence="2">Uncharacterized protein</fullName>
    </submittedName>
</protein>
<evidence type="ECO:0000313" key="2">
    <source>
        <dbReference type="EMBL" id="CAB1416397.1"/>
    </source>
</evidence>
<accession>A0A9N7TP84</accession>